<keyword evidence="5" id="KW-0997">Cell inner membrane</keyword>
<keyword evidence="6 13" id="KW-0633">Potassium transport</keyword>
<keyword evidence="9 13" id="KW-0630">Potassium</keyword>
<evidence type="ECO:0000256" key="4">
    <source>
        <dbReference type="ARBA" id="ARBA00022475"/>
    </source>
</evidence>
<dbReference type="RefSeq" id="WP_249832013.1">
    <property type="nucleotide sequence ID" value="NZ_JAMGBE010000003.1"/>
</dbReference>
<keyword evidence="10 13" id="KW-1133">Transmembrane helix</keyword>
<feature type="transmembrane region" description="Helical" evidence="13">
    <location>
        <begin position="451"/>
        <end position="468"/>
    </location>
</feature>
<dbReference type="InterPro" id="IPR013788">
    <property type="entry name" value="Hemocyanin/hexamerin"/>
</dbReference>
<evidence type="ECO:0000256" key="9">
    <source>
        <dbReference type="ARBA" id="ARBA00022958"/>
    </source>
</evidence>
<dbReference type="Pfam" id="PF02705">
    <property type="entry name" value="K_trans"/>
    <property type="match status" value="1"/>
</dbReference>
<feature type="domain" description="K+ potassium transporter integral membrane" evidence="14">
    <location>
        <begin position="32"/>
        <end position="490"/>
    </location>
</feature>
<evidence type="ECO:0000256" key="8">
    <source>
        <dbReference type="ARBA" id="ARBA00022847"/>
    </source>
</evidence>
<comment type="caution">
    <text evidence="16">The sequence shown here is derived from an EMBL/GenBank/DDBJ whole genome shotgun (WGS) entry which is preliminary data.</text>
</comment>
<keyword evidence="11 13" id="KW-0406">Ion transport</keyword>
<protein>
    <recommendedName>
        <fullName evidence="13">Probable potassium transport system protein Kup</fullName>
    </recommendedName>
</protein>
<dbReference type="InterPro" id="IPR053951">
    <property type="entry name" value="K_trans_N"/>
</dbReference>
<proteinExistence type="inferred from homology"/>
<evidence type="ECO:0000259" key="15">
    <source>
        <dbReference type="Pfam" id="PF22776"/>
    </source>
</evidence>
<accession>A0ABT0S3S8</accession>
<dbReference type="EMBL" id="JAMGBE010000003">
    <property type="protein sequence ID" value="MCL6730533.1"/>
    <property type="molecule type" value="Genomic_DNA"/>
</dbReference>
<evidence type="ECO:0000256" key="12">
    <source>
        <dbReference type="ARBA" id="ARBA00023136"/>
    </source>
</evidence>
<organism evidence="16 17">
    <name type="scientific">Sphingomonas hankyongi</name>
    <dbReference type="NCBI Taxonomy" id="2908209"/>
    <lineage>
        <taxon>Bacteria</taxon>
        <taxon>Pseudomonadati</taxon>
        <taxon>Pseudomonadota</taxon>
        <taxon>Alphaproteobacteria</taxon>
        <taxon>Sphingomonadales</taxon>
        <taxon>Sphingomonadaceae</taxon>
        <taxon>Sphingomonas</taxon>
    </lineage>
</organism>
<feature type="domain" description="K+ potassium transporter C-terminal" evidence="15">
    <location>
        <begin position="500"/>
        <end position="648"/>
    </location>
</feature>
<keyword evidence="12 13" id="KW-0472">Membrane</keyword>
<dbReference type="PANTHER" id="PTHR30540">
    <property type="entry name" value="OSMOTIC STRESS POTASSIUM TRANSPORTER"/>
    <property type="match status" value="1"/>
</dbReference>
<comment type="catalytic activity">
    <reaction evidence="13">
        <text>K(+)(in) + H(+)(in) = K(+)(out) + H(+)(out)</text>
        <dbReference type="Rhea" id="RHEA:28490"/>
        <dbReference type="ChEBI" id="CHEBI:15378"/>
        <dbReference type="ChEBI" id="CHEBI:29103"/>
    </reaction>
</comment>
<feature type="transmembrane region" description="Helical" evidence="13">
    <location>
        <begin position="314"/>
        <end position="339"/>
    </location>
</feature>
<feature type="transmembrane region" description="Helical" evidence="13">
    <location>
        <begin position="390"/>
        <end position="415"/>
    </location>
</feature>
<dbReference type="InterPro" id="IPR053952">
    <property type="entry name" value="K_trans_C"/>
</dbReference>
<feature type="transmembrane region" description="Helical" evidence="13">
    <location>
        <begin position="360"/>
        <end position="384"/>
    </location>
</feature>
<feature type="transmembrane region" description="Helical" evidence="13">
    <location>
        <begin position="267"/>
        <end position="294"/>
    </location>
</feature>
<dbReference type="Pfam" id="PF22776">
    <property type="entry name" value="K_trans_C"/>
    <property type="match status" value="1"/>
</dbReference>
<dbReference type="InterPro" id="IPR023051">
    <property type="entry name" value="Kup"/>
</dbReference>
<dbReference type="Proteomes" id="UP001165342">
    <property type="component" value="Unassembled WGS sequence"/>
</dbReference>
<evidence type="ECO:0000313" key="16">
    <source>
        <dbReference type="EMBL" id="MCL6730533.1"/>
    </source>
</evidence>
<evidence type="ECO:0000256" key="10">
    <source>
        <dbReference type="ARBA" id="ARBA00022989"/>
    </source>
</evidence>
<feature type="transmembrane region" description="Helical" evidence="13">
    <location>
        <begin position="422"/>
        <end position="439"/>
    </location>
</feature>
<keyword evidence="3 13" id="KW-0813">Transport</keyword>
<keyword evidence="7 13" id="KW-0812">Transmembrane</keyword>
<feature type="transmembrane region" description="Helical" evidence="13">
    <location>
        <begin position="119"/>
        <end position="136"/>
    </location>
</feature>
<comment type="similarity">
    <text evidence="2 13">Belongs to the HAK/KUP transporter (TC 2.A.72) family.</text>
</comment>
<feature type="transmembrane region" description="Helical" evidence="13">
    <location>
        <begin position="66"/>
        <end position="88"/>
    </location>
</feature>
<evidence type="ECO:0000313" key="17">
    <source>
        <dbReference type="Proteomes" id="UP001165342"/>
    </source>
</evidence>
<keyword evidence="4 13" id="KW-1003">Cell membrane</keyword>
<comment type="function">
    <text evidence="13">Transport of potassium into the cell. Likely operates as a K(+):H(+) symporter.</text>
</comment>
<evidence type="ECO:0000256" key="5">
    <source>
        <dbReference type="ARBA" id="ARBA00022519"/>
    </source>
</evidence>
<dbReference type="InterPro" id="IPR003855">
    <property type="entry name" value="K+_transporter"/>
</dbReference>
<dbReference type="PANTHER" id="PTHR30540:SF79">
    <property type="entry name" value="LOW AFFINITY POTASSIUM TRANSPORT SYSTEM PROTEIN KUP"/>
    <property type="match status" value="1"/>
</dbReference>
<gene>
    <name evidence="13" type="primary">kup</name>
    <name evidence="16" type="ORF">LZ538_10790</name>
</gene>
<evidence type="ECO:0000259" key="14">
    <source>
        <dbReference type="Pfam" id="PF02705"/>
    </source>
</evidence>
<comment type="subcellular location">
    <subcellularLocation>
        <location evidence="13">Cell membrane</location>
        <topology evidence="13">Multi-pass membrane protein</topology>
    </subcellularLocation>
    <subcellularLocation>
        <location evidence="1">Membrane</location>
        <topology evidence="1">Multi-pass membrane protein</topology>
    </subcellularLocation>
</comment>
<feature type="transmembrane region" description="Helical" evidence="13">
    <location>
        <begin position="236"/>
        <end position="255"/>
    </location>
</feature>
<dbReference type="PROSITE" id="PS00210">
    <property type="entry name" value="HEMOCYANIN_2"/>
    <property type="match status" value="1"/>
</dbReference>
<evidence type="ECO:0000256" key="11">
    <source>
        <dbReference type="ARBA" id="ARBA00023065"/>
    </source>
</evidence>
<evidence type="ECO:0000256" key="2">
    <source>
        <dbReference type="ARBA" id="ARBA00007019"/>
    </source>
</evidence>
<sequence length="648" mass="69996">MNITATGGAEAEAPLDASHGHGHAQGPLYKLAIGAVGIVFGDIGTSPIYSFRETFAGHHPLVPDEFHIHAVLSMIFWSMMIVVTLKYVSIIMRADNKGEGGSLALLALINRTIGGKKKWASGIVMMGVFATALFYGDSMITPAISVLSAVEGLTTVNGGLAPFVVPIAIAILVGLFAIQAHGTARVGLFFGPVMLIYFASLAVLGLIHIMDRPSIVLAMVNPLNAAAFFMEEPVRAFLAMGSVVLALTGAEALYADMGHFGRRPIKVAWLYFVLPALVLNYMGQGAMLLSLPVGQVGTAVRDPFFYLASESMRLPLVLLATAATIIASQAVISGAFSVTQQAIQLGFVPRLRITHTSESAAGQIYIPVVNWALMVMVLILVLTFRTSSNLAAAYGIAVTGAMLIDTVLIAVVLITMWKWNRIITGALLALFVIVDVGYFSSNLTKIPAGGWFPLLVGAIAFTFLTTWAKGRQLMINRMNEASLPMEIFIKSAAPSAARVPGTAVFMTSSASGVPHALLHNLKHNKVLHERIILLTVRIEDVPYVPDEKRIEQSDYGSGFYRVVLRYGFMEEVDVPSALAQLKDCGPQCKMMDTSFFLARQTLLASSRPGMAIWREKLFAWMLRNAESAMEFFKLPTNRVVELGSQVEI</sequence>
<evidence type="ECO:0000256" key="1">
    <source>
        <dbReference type="ARBA" id="ARBA00004141"/>
    </source>
</evidence>
<evidence type="ECO:0000256" key="3">
    <source>
        <dbReference type="ARBA" id="ARBA00022448"/>
    </source>
</evidence>
<name>A0ABT0S3S8_9SPHN</name>
<reference evidence="16" key="1">
    <citation type="submission" date="2022-05" db="EMBL/GenBank/DDBJ databases">
        <authorList>
            <person name="Jo J.-H."/>
            <person name="Im W.-T."/>
        </authorList>
    </citation>
    <scope>NUCLEOTIDE SEQUENCE</scope>
    <source>
        <strain evidence="16">SE220</strain>
    </source>
</reference>
<feature type="transmembrane region" description="Helical" evidence="13">
    <location>
        <begin position="188"/>
        <end position="210"/>
    </location>
</feature>
<keyword evidence="8 13" id="KW-0769">Symport</keyword>
<feature type="transmembrane region" description="Helical" evidence="13">
    <location>
        <begin position="156"/>
        <end position="176"/>
    </location>
</feature>
<evidence type="ECO:0000256" key="6">
    <source>
        <dbReference type="ARBA" id="ARBA00022538"/>
    </source>
</evidence>
<keyword evidence="17" id="KW-1185">Reference proteome</keyword>
<evidence type="ECO:0000256" key="13">
    <source>
        <dbReference type="HAMAP-Rule" id="MF_01522"/>
    </source>
</evidence>
<dbReference type="HAMAP" id="MF_01522">
    <property type="entry name" value="Kup"/>
    <property type="match status" value="1"/>
</dbReference>
<evidence type="ECO:0000256" key="7">
    <source>
        <dbReference type="ARBA" id="ARBA00022692"/>
    </source>
</evidence>